<dbReference type="GO" id="GO:0005524">
    <property type="term" value="F:ATP binding"/>
    <property type="evidence" value="ECO:0007669"/>
    <property type="project" value="InterPro"/>
</dbReference>
<dbReference type="InterPro" id="IPR037198">
    <property type="entry name" value="MutL_C_sf"/>
</dbReference>
<dbReference type="Gene3D" id="3.30.565.10">
    <property type="entry name" value="Histidine kinase-like ATPase, C-terminal domain"/>
    <property type="match status" value="1"/>
</dbReference>
<dbReference type="InterPro" id="IPR036890">
    <property type="entry name" value="HATPase_C_sf"/>
</dbReference>
<dbReference type="InterPro" id="IPR014790">
    <property type="entry name" value="MutL_C"/>
</dbReference>
<dbReference type="InterPro" id="IPR014721">
    <property type="entry name" value="Ribsml_uS5_D2-typ_fold_subgr"/>
</dbReference>
<dbReference type="GO" id="GO:0006298">
    <property type="term" value="P:mismatch repair"/>
    <property type="evidence" value="ECO:0007669"/>
    <property type="project" value="InterPro"/>
</dbReference>
<gene>
    <name evidence="4" type="ORF">B0F90DRAFT_1622599</name>
</gene>
<evidence type="ECO:0000256" key="2">
    <source>
        <dbReference type="ARBA" id="ARBA00022763"/>
    </source>
</evidence>
<dbReference type="SMART" id="SM00853">
    <property type="entry name" value="MutL_C"/>
    <property type="match status" value="1"/>
</dbReference>
<dbReference type="SUPFAM" id="SSF55874">
    <property type="entry name" value="ATPase domain of HSP90 chaperone/DNA topoisomerase II/histidine kinase"/>
    <property type="match status" value="1"/>
</dbReference>
<dbReference type="Proteomes" id="UP001203297">
    <property type="component" value="Unassembled WGS sequence"/>
</dbReference>
<name>A0AAD4MBU5_9AGAM</name>
<sequence>MDTLKTLSETVRTRLRSTQIMTSLSQVVSELVQNSLDASASHIDIGLDCHEWECWVKDDGHGMSRSGLDALSRGHEAGRYNTSKAYNISSLGEVNTFGFRGEALASAADVSCLEISSRTASSPQTWSAITKNGHCLYNGPATRWRMERPGTVVYLRDIFHNLPIRRNSHTRPSKTIEIICRDIETLALAFPGVSFTVSTVRQPTKIGSHTDRVLNIPKVFGTHLSEFGSPIYLSVSITHSHTSLMVWLDINRHPLPSSHHLHRTIDHIFSSSNFSKQVRTLFTDTRRSPRKFDRKPIYVLSLKISPKDIANSVEARDSLLHVSSEDSITAFVDSVVHTFLLRHRFLLNNDGSLTPKKRQKVMAGNISRSACNIPAYQWTLSSEALVSSNAPSITRERDKAPSLYITWADPDSSVTFVVDKRTGHSYPRTSSSCAVYESNTQVVNLARRTSTVADFCNNEGEAPQWILDALQVAYLVKERPIPSVSQKLPNILSFSHVTHGVDVTHSDLLAHGSSSFTSDEASTWYLQRDDLARMKVINQLDKKFIVCAVDPLGERECDRQASDNPKRLLVLVDQHAASERVRVEGFLRTMCHYFLHPESTGSQSEFRVQLDPPRLILLSRKEASMLRGSARSILERWGFDLSWPESHDQSADQEQDAYGKVIVHSLPQVVSEKLLPGDELRDFLRRQVAGSENNDVLPALGSEMHETGQNHLTWHKALRWCPRDLLELVNSRACRGAIMFNDPLSIEQCERLISQLTETVFPFQCAHGRLVRPLGSGASYPDAMFCFLLYNISAFRRPSLVPLTGTSELLLRQSRRREVDWVRSGLTLAPSDDVD</sequence>
<reference evidence="4" key="1">
    <citation type="journal article" date="2022" name="New Phytol.">
        <title>Evolutionary transition to the ectomycorrhizal habit in the genomes of a hyperdiverse lineage of mushroom-forming fungi.</title>
        <authorList>
            <person name="Looney B."/>
            <person name="Miyauchi S."/>
            <person name="Morin E."/>
            <person name="Drula E."/>
            <person name="Courty P.E."/>
            <person name="Kohler A."/>
            <person name="Kuo A."/>
            <person name="LaButti K."/>
            <person name="Pangilinan J."/>
            <person name="Lipzen A."/>
            <person name="Riley R."/>
            <person name="Andreopoulos W."/>
            <person name="He G."/>
            <person name="Johnson J."/>
            <person name="Nolan M."/>
            <person name="Tritt A."/>
            <person name="Barry K.W."/>
            <person name="Grigoriev I.V."/>
            <person name="Nagy L.G."/>
            <person name="Hibbett D."/>
            <person name="Henrissat B."/>
            <person name="Matheny P.B."/>
            <person name="Labbe J."/>
            <person name="Martin F.M."/>
        </authorList>
    </citation>
    <scope>NUCLEOTIDE SEQUENCE</scope>
    <source>
        <strain evidence="4">BPL690</strain>
    </source>
</reference>
<dbReference type="InterPro" id="IPR014762">
    <property type="entry name" value="DNA_mismatch_repair_CS"/>
</dbReference>
<protein>
    <recommendedName>
        <fullName evidence="3">MutL C-terminal dimerisation domain-containing protein</fullName>
    </recommendedName>
</protein>
<dbReference type="InterPro" id="IPR038973">
    <property type="entry name" value="MutL/Mlh/Pms-like"/>
</dbReference>
<dbReference type="GO" id="GO:0016887">
    <property type="term" value="F:ATP hydrolysis activity"/>
    <property type="evidence" value="ECO:0007669"/>
    <property type="project" value="InterPro"/>
</dbReference>
<comment type="caution">
    <text evidence="4">The sequence shown here is derived from an EMBL/GenBank/DDBJ whole genome shotgun (WGS) entry which is preliminary data.</text>
</comment>
<evidence type="ECO:0000313" key="4">
    <source>
        <dbReference type="EMBL" id="KAI0306999.1"/>
    </source>
</evidence>
<comment type="similarity">
    <text evidence="1">Belongs to the DNA mismatch repair MutL/HexB family.</text>
</comment>
<dbReference type="AlphaFoldDB" id="A0AAD4MBU5"/>
<dbReference type="Gene3D" id="3.30.1540.20">
    <property type="entry name" value="MutL, C-terminal domain, dimerisation subdomain"/>
    <property type="match status" value="1"/>
</dbReference>
<dbReference type="InterPro" id="IPR042120">
    <property type="entry name" value="MutL_C_dimsub"/>
</dbReference>
<keyword evidence="5" id="KW-1185">Reference proteome</keyword>
<keyword evidence="2" id="KW-0227">DNA damage</keyword>
<dbReference type="SUPFAM" id="SSF118116">
    <property type="entry name" value="DNA mismatch repair protein MutL"/>
    <property type="match status" value="1"/>
</dbReference>
<proteinExistence type="inferred from homology"/>
<dbReference type="Gene3D" id="3.30.1370.100">
    <property type="entry name" value="MutL, C-terminal domain, regulatory subdomain"/>
    <property type="match status" value="1"/>
</dbReference>
<dbReference type="PANTHER" id="PTHR10073">
    <property type="entry name" value="DNA MISMATCH REPAIR PROTEIN MLH, PMS, MUTL"/>
    <property type="match status" value="1"/>
</dbReference>
<evidence type="ECO:0000256" key="1">
    <source>
        <dbReference type="ARBA" id="ARBA00006082"/>
    </source>
</evidence>
<organism evidence="4 5">
    <name type="scientific">Multifurca ochricompacta</name>
    <dbReference type="NCBI Taxonomy" id="376703"/>
    <lineage>
        <taxon>Eukaryota</taxon>
        <taxon>Fungi</taxon>
        <taxon>Dikarya</taxon>
        <taxon>Basidiomycota</taxon>
        <taxon>Agaricomycotina</taxon>
        <taxon>Agaricomycetes</taxon>
        <taxon>Russulales</taxon>
        <taxon>Russulaceae</taxon>
        <taxon>Multifurca</taxon>
    </lineage>
</organism>
<dbReference type="GO" id="GO:0032300">
    <property type="term" value="C:mismatch repair complex"/>
    <property type="evidence" value="ECO:0007669"/>
    <property type="project" value="InterPro"/>
</dbReference>
<dbReference type="EMBL" id="WTXG01000002">
    <property type="protein sequence ID" value="KAI0306999.1"/>
    <property type="molecule type" value="Genomic_DNA"/>
</dbReference>
<dbReference type="Pfam" id="PF13589">
    <property type="entry name" value="HATPase_c_3"/>
    <property type="match status" value="1"/>
</dbReference>
<dbReference type="Gene3D" id="3.30.230.10">
    <property type="match status" value="1"/>
</dbReference>
<evidence type="ECO:0000313" key="5">
    <source>
        <dbReference type="Proteomes" id="UP001203297"/>
    </source>
</evidence>
<evidence type="ECO:0000259" key="3">
    <source>
        <dbReference type="SMART" id="SM00853"/>
    </source>
</evidence>
<dbReference type="InterPro" id="IPR042121">
    <property type="entry name" value="MutL_C_regsub"/>
</dbReference>
<accession>A0AAD4MBU5</accession>
<dbReference type="PROSITE" id="PS00058">
    <property type="entry name" value="DNA_MISMATCH_REPAIR_1"/>
    <property type="match status" value="1"/>
</dbReference>
<dbReference type="PANTHER" id="PTHR10073:SF47">
    <property type="entry name" value="DNA MISMATCH REPAIR PROTEIN MLH3"/>
    <property type="match status" value="1"/>
</dbReference>
<feature type="domain" description="MutL C-terminal dimerisation" evidence="3">
    <location>
        <begin position="536"/>
        <end position="744"/>
    </location>
</feature>
<dbReference type="GO" id="GO:0140664">
    <property type="term" value="F:ATP-dependent DNA damage sensor activity"/>
    <property type="evidence" value="ECO:0007669"/>
    <property type="project" value="InterPro"/>
</dbReference>
<dbReference type="GO" id="GO:0061982">
    <property type="term" value="P:meiosis I cell cycle process"/>
    <property type="evidence" value="ECO:0007669"/>
    <property type="project" value="UniProtKB-ARBA"/>
</dbReference>